<gene>
    <name evidence="1" type="ORF">SN811_02280</name>
</gene>
<accession>A0A6F9Y2R7</accession>
<dbReference type="EMBL" id="BLAP01000015">
    <property type="protein sequence ID" value="GET11728.1"/>
    <property type="molecule type" value="Genomic_DNA"/>
</dbReference>
<comment type="caution">
    <text evidence="1">The sequence shown here is derived from an EMBL/GenBank/DDBJ whole genome shotgun (WGS) entry which is preliminary data.</text>
</comment>
<dbReference type="AlphaFoldDB" id="A0A6F9Y2R7"/>
<protein>
    <submittedName>
        <fullName evidence="1">Uncharacterized protein</fullName>
    </submittedName>
</protein>
<reference evidence="1" key="1">
    <citation type="submission" date="2019-10" db="EMBL/GenBank/DDBJ databases">
        <title>Lactobacillus agilis SN811 Whole Genome Sequencing Project.</title>
        <authorList>
            <person name="Suzuki S."/>
            <person name="Endo A."/>
            <person name="Maeno S."/>
            <person name="Shiwa Y."/>
            <person name="Matsutani M."/>
            <person name="Kajikawa A."/>
        </authorList>
    </citation>
    <scope>NUCLEOTIDE SEQUENCE</scope>
    <source>
        <strain evidence="1">SN811</strain>
    </source>
</reference>
<sequence length="119" mass="13486">MTVGKRLIKQAENGKEYLLSVGQHAAIIRRTNDGKLQYLELQAPSDYIIGGWQKFEEHLGVTLRDRFGCTKKAYSDLEKTEVMFNLENCDLNTNEFKSLLGYLNTSVNEQQKGIGGDIK</sequence>
<organism evidence="1">
    <name type="scientific">Ligilactobacillus agilis</name>
    <dbReference type="NCBI Taxonomy" id="1601"/>
    <lineage>
        <taxon>Bacteria</taxon>
        <taxon>Bacillati</taxon>
        <taxon>Bacillota</taxon>
        <taxon>Bacilli</taxon>
        <taxon>Lactobacillales</taxon>
        <taxon>Lactobacillaceae</taxon>
        <taxon>Ligilactobacillus</taxon>
    </lineage>
</organism>
<dbReference type="Proteomes" id="UP000494160">
    <property type="component" value="Unassembled WGS sequence"/>
</dbReference>
<evidence type="ECO:0000313" key="1">
    <source>
        <dbReference type="EMBL" id="GET11728.1"/>
    </source>
</evidence>
<name>A0A6F9Y2R7_9LACO</name>
<proteinExistence type="predicted"/>